<keyword evidence="5" id="KW-1185">Reference proteome</keyword>
<reference evidence="4 5" key="1">
    <citation type="submission" date="2017-04" db="EMBL/GenBank/DDBJ databases">
        <title>Draft genome sequence of Tuber borchii Vittad., a whitish edible truffle.</title>
        <authorList>
            <consortium name="DOE Joint Genome Institute"/>
            <person name="Murat C."/>
            <person name="Kuo A."/>
            <person name="Barry K.W."/>
            <person name="Clum A."/>
            <person name="Dockter R.B."/>
            <person name="Fauchery L."/>
            <person name="Iotti M."/>
            <person name="Kohler A."/>
            <person name="Labutti K."/>
            <person name="Lindquist E.A."/>
            <person name="Lipzen A."/>
            <person name="Ohm R.A."/>
            <person name="Wang M."/>
            <person name="Grigoriev I.V."/>
            <person name="Zambonelli A."/>
            <person name="Martin F.M."/>
        </authorList>
    </citation>
    <scope>NUCLEOTIDE SEQUENCE [LARGE SCALE GENOMIC DNA]</scope>
    <source>
        <strain evidence="4 5">Tbo3840</strain>
    </source>
</reference>
<dbReference type="SMART" id="SM00066">
    <property type="entry name" value="GAL4"/>
    <property type="match status" value="1"/>
</dbReference>
<organism evidence="4 5">
    <name type="scientific">Tuber borchii</name>
    <name type="common">White truffle</name>
    <dbReference type="NCBI Taxonomy" id="42251"/>
    <lineage>
        <taxon>Eukaryota</taxon>
        <taxon>Fungi</taxon>
        <taxon>Dikarya</taxon>
        <taxon>Ascomycota</taxon>
        <taxon>Pezizomycotina</taxon>
        <taxon>Pezizomycetes</taxon>
        <taxon>Pezizales</taxon>
        <taxon>Tuberaceae</taxon>
        <taxon>Tuber</taxon>
    </lineage>
</organism>
<dbReference type="PROSITE" id="PS50048">
    <property type="entry name" value="ZN2_CY6_FUNGAL_2"/>
    <property type="match status" value="1"/>
</dbReference>
<dbReference type="Proteomes" id="UP000244722">
    <property type="component" value="Unassembled WGS sequence"/>
</dbReference>
<dbReference type="InterPro" id="IPR021858">
    <property type="entry name" value="Fun_TF"/>
</dbReference>
<dbReference type="GO" id="GO:0008270">
    <property type="term" value="F:zinc ion binding"/>
    <property type="evidence" value="ECO:0007669"/>
    <property type="project" value="InterPro"/>
</dbReference>
<sequence length="438" mass="49050">MPPKRMHTKSRNGCMTCRRRRVKCDEIRPICSNCTRRELDCVYAAYCPPGRPGISNPPLSPRLRTLPLPLPLQESRTPASTKPRRSSTTNNPSAATLAALAKQFDALILEARAKSPSPLPRISLSKGDLDNLSLLHHFTIRTYNTLTNDGTREDIFRVMYPRIAFQNELTMYSLLAVTALHRSKTAGASLVASRYQIIAASYFDRALSSLRIAILDSSRNATALFAASTLIAIYGLGCHTTGSEPNHIPRVFTWIPLVKGIKTIIKQWWAPVKQGPLARLTEQGALELIEVDNGPLPLPASLFNLALETPPTSNTPYNGDEIVDAVSASIYKHVLGELRTSWTNFWATGHRTAICIQWLVLAPDEYVIYLMEGRPRALVIFCYFLCMIKKLDGLWWIKGSAEETFIQIEGKLNTRWKEQWLKWPKSIIMGDCEVVGES</sequence>
<dbReference type="CDD" id="cd00067">
    <property type="entry name" value="GAL4"/>
    <property type="match status" value="1"/>
</dbReference>
<feature type="domain" description="Zn(2)-C6 fungal-type" evidence="3">
    <location>
        <begin position="13"/>
        <end position="43"/>
    </location>
</feature>
<dbReference type="Pfam" id="PF00172">
    <property type="entry name" value="Zn_clus"/>
    <property type="match status" value="1"/>
</dbReference>
<name>A0A2T7A335_TUBBO</name>
<dbReference type="OrthoDB" id="3546279at2759"/>
<dbReference type="STRING" id="42251.A0A2T7A335"/>
<dbReference type="InterPro" id="IPR053157">
    <property type="entry name" value="Sterol_Uptake_Regulator"/>
</dbReference>
<dbReference type="PANTHER" id="PTHR47784">
    <property type="entry name" value="STEROL UPTAKE CONTROL PROTEIN 2"/>
    <property type="match status" value="1"/>
</dbReference>
<evidence type="ECO:0000259" key="3">
    <source>
        <dbReference type="PROSITE" id="PS50048"/>
    </source>
</evidence>
<evidence type="ECO:0000313" key="4">
    <source>
        <dbReference type="EMBL" id="PUU82152.1"/>
    </source>
</evidence>
<comment type="caution">
    <text evidence="4">The sequence shown here is derived from an EMBL/GenBank/DDBJ whole genome shotgun (WGS) entry which is preliminary data.</text>
</comment>
<dbReference type="PROSITE" id="PS00463">
    <property type="entry name" value="ZN2_CY6_FUNGAL_1"/>
    <property type="match status" value="1"/>
</dbReference>
<dbReference type="Pfam" id="PF11951">
    <property type="entry name" value="Fungal_trans_2"/>
    <property type="match status" value="1"/>
</dbReference>
<protein>
    <recommendedName>
        <fullName evidence="3">Zn(2)-C6 fungal-type domain-containing protein</fullName>
    </recommendedName>
</protein>
<accession>A0A2T7A335</accession>
<dbReference type="SUPFAM" id="SSF57701">
    <property type="entry name" value="Zn2/Cys6 DNA-binding domain"/>
    <property type="match status" value="1"/>
</dbReference>
<proteinExistence type="predicted"/>
<keyword evidence="1" id="KW-0539">Nucleus</keyword>
<dbReference type="EMBL" id="NESQ01000033">
    <property type="protein sequence ID" value="PUU82152.1"/>
    <property type="molecule type" value="Genomic_DNA"/>
</dbReference>
<gene>
    <name evidence="4" type="ORF">B9Z19DRAFT_1075649</name>
</gene>
<evidence type="ECO:0000256" key="2">
    <source>
        <dbReference type="SAM" id="MobiDB-lite"/>
    </source>
</evidence>
<dbReference type="AlphaFoldDB" id="A0A2T7A335"/>
<feature type="compositionally biased region" description="Polar residues" evidence="2">
    <location>
        <begin position="74"/>
        <end position="92"/>
    </location>
</feature>
<dbReference type="PANTHER" id="PTHR47784:SF5">
    <property type="entry name" value="STEROL UPTAKE CONTROL PROTEIN 2"/>
    <property type="match status" value="1"/>
</dbReference>
<feature type="region of interest" description="Disordered" evidence="2">
    <location>
        <begin position="54"/>
        <end position="92"/>
    </location>
</feature>
<dbReference type="GO" id="GO:0001228">
    <property type="term" value="F:DNA-binding transcription activator activity, RNA polymerase II-specific"/>
    <property type="evidence" value="ECO:0007669"/>
    <property type="project" value="TreeGrafter"/>
</dbReference>
<dbReference type="InterPro" id="IPR036864">
    <property type="entry name" value="Zn2-C6_fun-type_DNA-bd_sf"/>
</dbReference>
<evidence type="ECO:0000313" key="5">
    <source>
        <dbReference type="Proteomes" id="UP000244722"/>
    </source>
</evidence>
<dbReference type="InterPro" id="IPR001138">
    <property type="entry name" value="Zn2Cys6_DnaBD"/>
</dbReference>
<dbReference type="Gene3D" id="4.10.240.10">
    <property type="entry name" value="Zn(2)-C6 fungal-type DNA-binding domain"/>
    <property type="match status" value="1"/>
</dbReference>
<evidence type="ECO:0000256" key="1">
    <source>
        <dbReference type="ARBA" id="ARBA00023242"/>
    </source>
</evidence>